<accession>A0ABX0FS84</accession>
<feature type="transmembrane region" description="Helical" evidence="7">
    <location>
        <begin position="99"/>
        <end position="122"/>
    </location>
</feature>
<dbReference type="Proteomes" id="UP000666369">
    <property type="component" value="Unassembled WGS sequence"/>
</dbReference>
<organism evidence="9 10">
    <name type="scientific">Duganella aceris</name>
    <dbReference type="NCBI Taxonomy" id="2703883"/>
    <lineage>
        <taxon>Bacteria</taxon>
        <taxon>Pseudomonadati</taxon>
        <taxon>Pseudomonadota</taxon>
        <taxon>Betaproteobacteria</taxon>
        <taxon>Burkholderiales</taxon>
        <taxon>Oxalobacteraceae</taxon>
        <taxon>Telluria group</taxon>
        <taxon>Duganella</taxon>
    </lineage>
</organism>
<name>A0ABX0FS84_9BURK</name>
<dbReference type="PANTHER" id="PTHR30151:SF25">
    <property type="entry name" value="TAURINE TRANSPORT SYSTEM PERMEASE PROTEIN TAUC"/>
    <property type="match status" value="1"/>
</dbReference>
<proteinExistence type="inferred from homology"/>
<feature type="transmembrane region" description="Helical" evidence="7">
    <location>
        <begin position="48"/>
        <end position="67"/>
    </location>
</feature>
<dbReference type="Pfam" id="PF00528">
    <property type="entry name" value="BPD_transp_1"/>
    <property type="match status" value="1"/>
</dbReference>
<keyword evidence="10" id="KW-1185">Reference proteome</keyword>
<protein>
    <submittedName>
        <fullName evidence="9">ABC transporter permease</fullName>
    </submittedName>
</protein>
<feature type="transmembrane region" description="Helical" evidence="7">
    <location>
        <begin position="251"/>
        <end position="271"/>
    </location>
</feature>
<evidence type="ECO:0000256" key="4">
    <source>
        <dbReference type="ARBA" id="ARBA00022692"/>
    </source>
</evidence>
<keyword evidence="2 7" id="KW-0813">Transport</keyword>
<feature type="domain" description="ABC transmembrane type-1" evidence="8">
    <location>
        <begin position="91"/>
        <end position="275"/>
    </location>
</feature>
<comment type="caution">
    <text evidence="9">The sequence shown here is derived from an EMBL/GenBank/DDBJ whole genome shotgun (WGS) entry which is preliminary data.</text>
</comment>
<dbReference type="SUPFAM" id="SSF161098">
    <property type="entry name" value="MetI-like"/>
    <property type="match status" value="1"/>
</dbReference>
<sequence length="293" mass="31795">MSTNSVIAVKVPAAPQPPAKSPATVSPRPAAARPGVVARWLAWRWSGWTSPLLLLALWSAATALGWAPEQILVSPLQVLRTTWELIDSGELRQHLEISVLRLAGGFAIGASAGIGFGLLLGLSPGLRAYTAPTFNVLRQLPSVALIPLFILLFGIGESFKIFIVVKATFFIVALAVHDAVAGLSQRYIEVARVYGFTRWQIVRRVVLPGIVPATLTGVRIALSRSWMVLVGAELLAADSGLGQMMEMARQMFRLDIVMVGVVLTGGIGYALDRGLRWLESHLMRWQRDNKDNA</sequence>
<evidence type="ECO:0000256" key="1">
    <source>
        <dbReference type="ARBA" id="ARBA00004651"/>
    </source>
</evidence>
<dbReference type="PROSITE" id="PS50928">
    <property type="entry name" value="ABC_TM1"/>
    <property type="match status" value="1"/>
</dbReference>
<evidence type="ECO:0000256" key="5">
    <source>
        <dbReference type="ARBA" id="ARBA00022989"/>
    </source>
</evidence>
<evidence type="ECO:0000313" key="9">
    <source>
        <dbReference type="EMBL" id="NGZ87338.1"/>
    </source>
</evidence>
<evidence type="ECO:0000256" key="7">
    <source>
        <dbReference type="RuleBase" id="RU363032"/>
    </source>
</evidence>
<dbReference type="CDD" id="cd06261">
    <property type="entry name" value="TM_PBP2"/>
    <property type="match status" value="1"/>
</dbReference>
<keyword evidence="5 7" id="KW-1133">Transmembrane helix</keyword>
<comment type="subcellular location">
    <subcellularLocation>
        <location evidence="1 7">Cell membrane</location>
        <topology evidence="1 7">Multi-pass membrane protein</topology>
    </subcellularLocation>
</comment>
<evidence type="ECO:0000256" key="3">
    <source>
        <dbReference type="ARBA" id="ARBA00022475"/>
    </source>
</evidence>
<keyword evidence="3" id="KW-1003">Cell membrane</keyword>
<comment type="similarity">
    <text evidence="7">Belongs to the binding-protein-dependent transport system permease family.</text>
</comment>
<dbReference type="EMBL" id="JAADJT010000012">
    <property type="protein sequence ID" value="NGZ87338.1"/>
    <property type="molecule type" value="Genomic_DNA"/>
</dbReference>
<dbReference type="InterPro" id="IPR035906">
    <property type="entry name" value="MetI-like_sf"/>
</dbReference>
<evidence type="ECO:0000259" key="8">
    <source>
        <dbReference type="PROSITE" id="PS50928"/>
    </source>
</evidence>
<reference evidence="9 10" key="1">
    <citation type="submission" date="2020-01" db="EMBL/GenBank/DDBJ databases">
        <authorList>
            <person name="Lee S.D."/>
        </authorList>
    </citation>
    <scope>NUCLEOTIDE SEQUENCE [LARGE SCALE GENOMIC DNA]</scope>
    <source>
        <strain evidence="9 10">SAP-35</strain>
    </source>
</reference>
<dbReference type="RefSeq" id="WP_166107432.1">
    <property type="nucleotide sequence ID" value="NZ_JAADJT010000012.1"/>
</dbReference>
<evidence type="ECO:0000256" key="2">
    <source>
        <dbReference type="ARBA" id="ARBA00022448"/>
    </source>
</evidence>
<evidence type="ECO:0000256" key="6">
    <source>
        <dbReference type="ARBA" id="ARBA00023136"/>
    </source>
</evidence>
<dbReference type="InterPro" id="IPR000515">
    <property type="entry name" value="MetI-like"/>
</dbReference>
<dbReference type="PANTHER" id="PTHR30151">
    <property type="entry name" value="ALKANE SULFONATE ABC TRANSPORTER-RELATED, MEMBRANE SUBUNIT"/>
    <property type="match status" value="1"/>
</dbReference>
<keyword evidence="4 7" id="KW-0812">Transmembrane</keyword>
<feature type="transmembrane region" description="Helical" evidence="7">
    <location>
        <begin position="134"/>
        <end position="155"/>
    </location>
</feature>
<keyword evidence="6 7" id="KW-0472">Membrane</keyword>
<dbReference type="Gene3D" id="1.10.3720.10">
    <property type="entry name" value="MetI-like"/>
    <property type="match status" value="1"/>
</dbReference>
<reference evidence="10" key="2">
    <citation type="submission" date="2023-07" db="EMBL/GenBank/DDBJ databases">
        <title>Duganella aceri sp. nov., isolated from tree sap.</title>
        <authorList>
            <person name="Kim I.S."/>
        </authorList>
    </citation>
    <scope>NUCLEOTIDE SEQUENCE [LARGE SCALE GENOMIC DNA]</scope>
    <source>
        <strain evidence="10">SAP-35</strain>
    </source>
</reference>
<gene>
    <name evidence="9" type="ORF">GW587_24150</name>
</gene>
<feature type="transmembrane region" description="Helical" evidence="7">
    <location>
        <begin position="161"/>
        <end position="180"/>
    </location>
</feature>
<evidence type="ECO:0000313" key="10">
    <source>
        <dbReference type="Proteomes" id="UP000666369"/>
    </source>
</evidence>